<organism evidence="2 3">
    <name type="scientific">Aspergillus mulundensis</name>
    <dbReference type="NCBI Taxonomy" id="1810919"/>
    <lineage>
        <taxon>Eukaryota</taxon>
        <taxon>Fungi</taxon>
        <taxon>Dikarya</taxon>
        <taxon>Ascomycota</taxon>
        <taxon>Pezizomycotina</taxon>
        <taxon>Eurotiomycetes</taxon>
        <taxon>Eurotiomycetidae</taxon>
        <taxon>Eurotiales</taxon>
        <taxon>Aspergillaceae</taxon>
        <taxon>Aspergillus</taxon>
        <taxon>Aspergillus subgen. Nidulantes</taxon>
    </lineage>
</organism>
<evidence type="ECO:0000313" key="3">
    <source>
        <dbReference type="Proteomes" id="UP000256690"/>
    </source>
</evidence>
<accession>A0A3D8RFI0</accession>
<proteinExistence type="predicted"/>
<reference evidence="2 3" key="1">
    <citation type="journal article" date="2018" name="IMA Fungus">
        <title>IMA Genome-F 9: Draft genome sequence of Annulohypoxylon stygium, Aspergillus mulundensis, Berkeleyomyces basicola (syn. Thielaviopsis basicola), Ceratocystis smalleyi, two Cercospora beticola strains, Coleophoma cylindrospora, Fusarium fracticaudum, Phialophora cf. hyalina, and Morchella septimelata.</title>
        <authorList>
            <person name="Wingfield B.D."/>
            <person name="Bills G.F."/>
            <person name="Dong Y."/>
            <person name="Huang W."/>
            <person name="Nel W.J."/>
            <person name="Swalarsk-Parry B.S."/>
            <person name="Vaghefi N."/>
            <person name="Wilken P.M."/>
            <person name="An Z."/>
            <person name="de Beer Z.W."/>
            <person name="De Vos L."/>
            <person name="Chen L."/>
            <person name="Duong T.A."/>
            <person name="Gao Y."/>
            <person name="Hammerbacher A."/>
            <person name="Kikkert J.R."/>
            <person name="Li Y."/>
            <person name="Li H."/>
            <person name="Li K."/>
            <person name="Li Q."/>
            <person name="Liu X."/>
            <person name="Ma X."/>
            <person name="Naidoo K."/>
            <person name="Pethybridge S.J."/>
            <person name="Sun J."/>
            <person name="Steenkamp E.T."/>
            <person name="van der Nest M.A."/>
            <person name="van Wyk S."/>
            <person name="Wingfield M.J."/>
            <person name="Xiong C."/>
            <person name="Yue Q."/>
            <person name="Zhang X."/>
        </authorList>
    </citation>
    <scope>NUCLEOTIDE SEQUENCE [LARGE SCALE GENOMIC DNA]</scope>
    <source>
        <strain evidence="2 3">DSM 5745</strain>
    </source>
</reference>
<dbReference type="EMBL" id="PVWQ01000009">
    <property type="protein sequence ID" value="RDW72698.1"/>
    <property type="molecule type" value="Genomic_DNA"/>
</dbReference>
<keyword evidence="3" id="KW-1185">Reference proteome</keyword>
<dbReference type="GeneID" id="38118240"/>
<dbReference type="RefSeq" id="XP_026601918.1">
    <property type="nucleotide sequence ID" value="XM_026749886.1"/>
</dbReference>
<comment type="caution">
    <text evidence="2">The sequence shown here is derived from an EMBL/GenBank/DDBJ whole genome shotgun (WGS) entry which is preliminary data.</text>
</comment>
<dbReference type="AlphaFoldDB" id="A0A3D8RFI0"/>
<name>A0A3D8RFI0_9EURO</name>
<dbReference type="InterPro" id="IPR018487">
    <property type="entry name" value="Hemopexin-like_repeat"/>
</dbReference>
<sequence length="215" mass="23454">MVDAVYFYPPIHQAYFFSGLRYARIKFTPGTSHEEITYGPRRIVEHWPSLASIGFGRISAVLPIDGKPEEAYFFSGARVAHIKFDYESYTDSVLGGPWTIADKFKSLRTPEFGTIDAAIPVPGHPGQAYFFAGTNYARVDIVGDTAVVASREITSHWPGLNKAGFDSVDAAFPQPGSEDGVAYFFKGDKYVKIKVVAGEPDEITGRRLSGSSAGA</sequence>
<dbReference type="OrthoDB" id="6845681at2759"/>
<dbReference type="InterPro" id="IPR036375">
    <property type="entry name" value="Hemopexin-like_dom_sf"/>
</dbReference>
<dbReference type="Proteomes" id="UP000256690">
    <property type="component" value="Unassembled WGS sequence"/>
</dbReference>
<protein>
    <recommendedName>
        <fullName evidence="4">Hemopexin</fullName>
    </recommendedName>
</protein>
<feature type="repeat" description="Hemopexin" evidence="1">
    <location>
        <begin position="112"/>
        <end position="160"/>
    </location>
</feature>
<evidence type="ECO:0000313" key="2">
    <source>
        <dbReference type="EMBL" id="RDW72698.1"/>
    </source>
</evidence>
<evidence type="ECO:0000256" key="1">
    <source>
        <dbReference type="PROSITE-ProRule" id="PRU01011"/>
    </source>
</evidence>
<feature type="repeat" description="Hemopexin" evidence="1">
    <location>
        <begin position="165"/>
        <end position="210"/>
    </location>
</feature>
<dbReference type="PROSITE" id="PS51642">
    <property type="entry name" value="HEMOPEXIN_2"/>
    <property type="match status" value="4"/>
</dbReference>
<dbReference type="SUPFAM" id="SSF50923">
    <property type="entry name" value="Hemopexin-like domain"/>
    <property type="match status" value="1"/>
</dbReference>
<dbReference type="SMART" id="SM00120">
    <property type="entry name" value="HX"/>
    <property type="match status" value="4"/>
</dbReference>
<feature type="repeat" description="Hemopexin" evidence="1">
    <location>
        <begin position="55"/>
        <end position="107"/>
    </location>
</feature>
<feature type="repeat" description="Hemopexin" evidence="1">
    <location>
        <begin position="1"/>
        <end position="50"/>
    </location>
</feature>
<dbReference type="Gene3D" id="2.110.10.10">
    <property type="entry name" value="Hemopexin-like domain"/>
    <property type="match status" value="1"/>
</dbReference>
<evidence type="ECO:0008006" key="4">
    <source>
        <dbReference type="Google" id="ProtNLM"/>
    </source>
</evidence>
<gene>
    <name evidence="2" type="ORF">DSM5745_07870</name>
</gene>
<dbReference type="STRING" id="1810919.A0A3D8RFI0"/>